<proteinExistence type="predicted"/>
<keyword evidence="5" id="KW-1185">Reference proteome</keyword>
<feature type="transmembrane region" description="Helical" evidence="2">
    <location>
        <begin position="271"/>
        <end position="291"/>
    </location>
</feature>
<dbReference type="PANTHER" id="PTHR34814">
    <property type="entry name" value="NITROSOGUANIDINE RESISTANCE PROTEIN SNG1"/>
    <property type="match status" value="1"/>
</dbReference>
<dbReference type="OrthoDB" id="2140105at2759"/>
<reference evidence="4" key="1">
    <citation type="submission" date="2020-05" db="EMBL/GenBank/DDBJ databases">
        <title>Mycena genomes resolve the evolution of fungal bioluminescence.</title>
        <authorList>
            <person name="Tsai I.J."/>
        </authorList>
    </citation>
    <scope>NUCLEOTIDE SEQUENCE</scope>
    <source>
        <strain evidence="4">CCC161011</strain>
    </source>
</reference>
<feature type="transmembrane region" description="Helical" evidence="2">
    <location>
        <begin position="311"/>
        <end position="328"/>
    </location>
</feature>
<dbReference type="Proteomes" id="UP000620124">
    <property type="component" value="Unassembled WGS sequence"/>
</dbReference>
<gene>
    <name evidence="4" type="ORF">MVEN_01304800</name>
</gene>
<evidence type="ECO:0000259" key="3">
    <source>
        <dbReference type="Pfam" id="PF12051"/>
    </source>
</evidence>
<evidence type="ECO:0000313" key="4">
    <source>
        <dbReference type="EMBL" id="KAF7350031.1"/>
    </source>
</evidence>
<dbReference type="GO" id="GO:0016020">
    <property type="term" value="C:membrane"/>
    <property type="evidence" value="ECO:0007669"/>
    <property type="project" value="TreeGrafter"/>
</dbReference>
<protein>
    <submittedName>
        <fullName evidence="4">DUF3533 domain-containing protein</fullName>
    </submittedName>
</protein>
<evidence type="ECO:0000256" key="1">
    <source>
        <dbReference type="SAM" id="MobiDB-lite"/>
    </source>
</evidence>
<organism evidence="4 5">
    <name type="scientific">Mycena venus</name>
    <dbReference type="NCBI Taxonomy" id="2733690"/>
    <lineage>
        <taxon>Eukaryota</taxon>
        <taxon>Fungi</taxon>
        <taxon>Dikarya</taxon>
        <taxon>Basidiomycota</taxon>
        <taxon>Agaricomycotina</taxon>
        <taxon>Agaricomycetes</taxon>
        <taxon>Agaricomycetidae</taxon>
        <taxon>Agaricales</taxon>
        <taxon>Marasmiineae</taxon>
        <taxon>Mycenaceae</taxon>
        <taxon>Mycena</taxon>
    </lineage>
</organism>
<comment type="caution">
    <text evidence="4">The sequence shown here is derived from an EMBL/GenBank/DDBJ whole genome shotgun (WGS) entry which is preliminary data.</text>
</comment>
<feature type="region of interest" description="Disordered" evidence="1">
    <location>
        <begin position="1"/>
        <end position="27"/>
    </location>
</feature>
<evidence type="ECO:0000313" key="5">
    <source>
        <dbReference type="Proteomes" id="UP000620124"/>
    </source>
</evidence>
<feature type="transmembrane region" description="Helical" evidence="2">
    <location>
        <begin position="41"/>
        <end position="69"/>
    </location>
</feature>
<dbReference type="AlphaFoldDB" id="A0A8H6Y119"/>
<keyword evidence="2" id="KW-0472">Membrane</keyword>
<sequence>MYTLQELDGTGTGQPSSNDLEAPSSLQSLDKSPVAREMRAVYFKTMICGVVALSVVIFTVFAIYWGAVYSIRRSSIRFRAGSCGLIGNGVVQALSAANPGTAGVSSRVVPATEIPGGIAQLEDGCRCIRFRDGSWYVFVPPVDSSDFHPTSKDFDGGLIGQGIVQALSAANPGMAGLSWRIVPSTEFPGGIVQLEDAILREETWDGVTMQPPIVPVASAATFVGLIYLFILSLRPLVPSFHGVLLTCQKTQFFVVIISTGARAAAGMDTRLSVGSLVTVHLAASVTSYFFLRRVFQHPFDRRSRFGNGGLVIFWMLNWIGMLVCGLALEAMTTLITVRFVPFFLIFCECLRAHLPDTRLAACLPLRLRVPSLESFKSGEDSCVWNEERM</sequence>
<accession>A0A8H6Y119</accession>
<dbReference type="Pfam" id="PF12051">
    <property type="entry name" value="DUF3533"/>
    <property type="match status" value="1"/>
</dbReference>
<feature type="compositionally biased region" description="Polar residues" evidence="1">
    <location>
        <begin position="13"/>
        <end position="27"/>
    </location>
</feature>
<keyword evidence="2" id="KW-0812">Transmembrane</keyword>
<dbReference type="EMBL" id="JACAZI010000010">
    <property type="protein sequence ID" value="KAF7350031.1"/>
    <property type="molecule type" value="Genomic_DNA"/>
</dbReference>
<keyword evidence="2" id="KW-1133">Transmembrane helix</keyword>
<feature type="domain" description="DUF3533" evidence="3">
    <location>
        <begin position="210"/>
        <end position="346"/>
    </location>
</feature>
<dbReference type="InterPro" id="IPR022703">
    <property type="entry name" value="DUF3533"/>
</dbReference>
<dbReference type="InterPro" id="IPR053001">
    <property type="entry name" value="MNNG_permease-like"/>
</dbReference>
<dbReference type="PANTHER" id="PTHR34814:SF1">
    <property type="entry name" value="NITROSOGUANIDINE RESISTANCE PROTEIN SNG1"/>
    <property type="match status" value="1"/>
</dbReference>
<name>A0A8H6Y119_9AGAR</name>
<evidence type="ECO:0000256" key="2">
    <source>
        <dbReference type="SAM" id="Phobius"/>
    </source>
</evidence>
<feature type="transmembrane region" description="Helical" evidence="2">
    <location>
        <begin position="213"/>
        <end position="233"/>
    </location>
</feature>